<name>A0A2D3I5Z3_9VIRU</name>
<dbReference type="EMBL" id="MF768985">
    <property type="protein sequence ID" value="ATU83807.1"/>
    <property type="molecule type" value="Genomic_DNA"/>
</dbReference>
<proteinExistence type="predicted"/>
<keyword evidence="1" id="KW-0812">Transmembrane</keyword>
<accession>A0A2D3I5Z3</accession>
<feature type="transmembrane region" description="Helical" evidence="1">
    <location>
        <begin position="55"/>
        <end position="79"/>
    </location>
</feature>
<sequence length="82" mass="8971">MNETIHGLITLFKVNTTIFIARVLVSSIGITGSLKISERALVSTKLSALFVNLRTALTIPIIILHTLANFSISVSLLYMNQL</sequence>
<keyword evidence="1" id="KW-1133">Transmembrane helix</keyword>
<feature type="transmembrane region" description="Helical" evidence="1">
    <location>
        <begin position="12"/>
        <end position="34"/>
    </location>
</feature>
<protein>
    <submittedName>
        <fullName evidence="2">ORF1133</fullName>
    </submittedName>
</protein>
<keyword evidence="1" id="KW-0472">Membrane</keyword>
<organism evidence="2">
    <name type="scientific">White spot syndrome virus</name>
    <dbReference type="NCBI Taxonomy" id="342409"/>
    <lineage>
        <taxon>Viruses</taxon>
        <taxon>Viruses incertae sedis</taxon>
        <taxon>Naldaviricetes</taxon>
        <taxon>Nimaviridae</taxon>
        <taxon>Whispovirus</taxon>
    </lineage>
</organism>
<evidence type="ECO:0000313" key="2">
    <source>
        <dbReference type="EMBL" id="ATU83807.1"/>
    </source>
</evidence>
<dbReference type="Proteomes" id="UP000267516">
    <property type="component" value="Segment"/>
</dbReference>
<evidence type="ECO:0000256" key="1">
    <source>
        <dbReference type="SAM" id="Phobius"/>
    </source>
</evidence>
<reference evidence="2" key="1">
    <citation type="journal article" date="2018" name="Aquaculture">
        <title>Complete genome sequence of a white spot syndrome virus associated with a disease incursion in Australia.</title>
        <authorList>
            <person name="Oakey J."/>
            <person name="Smith C.S."/>
        </authorList>
    </citation>
    <scope>NUCLEOTIDE SEQUENCE [LARGE SCALE GENOMIC DNA]</scope>
    <source>
        <strain evidence="2">WSSV-AU</strain>
    </source>
</reference>